<organism evidence="2 3">
    <name type="scientific">Meripilus lineatus</name>
    <dbReference type="NCBI Taxonomy" id="2056292"/>
    <lineage>
        <taxon>Eukaryota</taxon>
        <taxon>Fungi</taxon>
        <taxon>Dikarya</taxon>
        <taxon>Basidiomycota</taxon>
        <taxon>Agaricomycotina</taxon>
        <taxon>Agaricomycetes</taxon>
        <taxon>Polyporales</taxon>
        <taxon>Meripilaceae</taxon>
        <taxon>Meripilus</taxon>
    </lineage>
</organism>
<dbReference type="AlphaFoldDB" id="A0AAD5YEP5"/>
<proteinExistence type="predicted"/>
<sequence length="168" mass="19264">MILNQSNRYIFEVPLPLVTYVFSTVRPADSVGSFINPVSSLRVFGFVTKQTITYRSRYANDPLLLKCIIIVLWWLYSPIETLHGELIRSFSGLFRALCALHVAINFWNINSLTMSMFDLAAFIDWKNILTNPALVRSALFRLNCSLKSESGIRYSDRMSVTLEDFSIH</sequence>
<evidence type="ECO:0000256" key="1">
    <source>
        <dbReference type="SAM" id="Phobius"/>
    </source>
</evidence>
<accession>A0AAD5YEP5</accession>
<dbReference type="EMBL" id="JANAWD010000540">
    <property type="protein sequence ID" value="KAJ3478072.1"/>
    <property type="molecule type" value="Genomic_DNA"/>
</dbReference>
<reference evidence="2" key="1">
    <citation type="submission" date="2022-07" db="EMBL/GenBank/DDBJ databases">
        <title>Genome Sequence of Physisporinus lineatus.</title>
        <authorList>
            <person name="Buettner E."/>
        </authorList>
    </citation>
    <scope>NUCLEOTIDE SEQUENCE</scope>
    <source>
        <strain evidence="2">VT162</strain>
    </source>
</reference>
<protein>
    <submittedName>
        <fullName evidence="2">Uncharacterized protein</fullName>
    </submittedName>
</protein>
<feature type="transmembrane region" description="Helical" evidence="1">
    <location>
        <begin position="88"/>
        <end position="107"/>
    </location>
</feature>
<keyword evidence="1" id="KW-1133">Transmembrane helix</keyword>
<feature type="transmembrane region" description="Helical" evidence="1">
    <location>
        <begin position="58"/>
        <end position="76"/>
    </location>
</feature>
<dbReference type="Proteomes" id="UP001212997">
    <property type="component" value="Unassembled WGS sequence"/>
</dbReference>
<gene>
    <name evidence="2" type="ORF">NLI96_g10015</name>
</gene>
<name>A0AAD5YEP5_9APHY</name>
<evidence type="ECO:0000313" key="2">
    <source>
        <dbReference type="EMBL" id="KAJ3478072.1"/>
    </source>
</evidence>
<comment type="caution">
    <text evidence="2">The sequence shown here is derived from an EMBL/GenBank/DDBJ whole genome shotgun (WGS) entry which is preliminary data.</text>
</comment>
<keyword evidence="1" id="KW-0812">Transmembrane</keyword>
<keyword evidence="3" id="KW-1185">Reference proteome</keyword>
<evidence type="ECO:0000313" key="3">
    <source>
        <dbReference type="Proteomes" id="UP001212997"/>
    </source>
</evidence>
<keyword evidence="1" id="KW-0472">Membrane</keyword>